<dbReference type="Proteomes" id="UP000091857">
    <property type="component" value="Chromosome 2"/>
</dbReference>
<proteinExistence type="predicted"/>
<evidence type="ECO:0000313" key="2">
    <source>
        <dbReference type="Proteomes" id="UP000091857"/>
    </source>
</evidence>
<protein>
    <submittedName>
        <fullName evidence="1">Uncharacterized protein</fullName>
    </submittedName>
</protein>
<organism evidence="1 2">
    <name type="scientific">Manihot esculenta</name>
    <name type="common">Cassava</name>
    <name type="synonym">Jatropha manihot</name>
    <dbReference type="NCBI Taxonomy" id="3983"/>
    <lineage>
        <taxon>Eukaryota</taxon>
        <taxon>Viridiplantae</taxon>
        <taxon>Streptophyta</taxon>
        <taxon>Embryophyta</taxon>
        <taxon>Tracheophyta</taxon>
        <taxon>Spermatophyta</taxon>
        <taxon>Magnoliopsida</taxon>
        <taxon>eudicotyledons</taxon>
        <taxon>Gunneridae</taxon>
        <taxon>Pentapetalae</taxon>
        <taxon>rosids</taxon>
        <taxon>fabids</taxon>
        <taxon>Malpighiales</taxon>
        <taxon>Euphorbiaceae</taxon>
        <taxon>Crotonoideae</taxon>
        <taxon>Manihoteae</taxon>
        <taxon>Manihot</taxon>
    </lineage>
</organism>
<accession>A0ACB7ICP5</accession>
<keyword evidence="2" id="KW-1185">Reference proteome</keyword>
<sequence>MDNTNLRKGEEISKSICKAIEKSSLSVIIFSEKYAFSKWCLDEVVKILECKKMNGQLVIPVFYRIDPMHVRNQSGSFEAAFAKHEQEKIDKVERWRAALKEAANVSGWDSMVTRPDSKLIEEIVGDILKKLYEISPSKSIGLVGIDSRLKQIESLLCMDSTNVLMVGIWGMGGIGKTTLAGAIFDRISIQYESCCFLVNVREQLKRCQLAQLRDELFSKLLEENIDTRTLSLGVNFLKDRLRRKKVLVVLDDIDTSTRLQELLPEQREMFGPGSRILVTSRDKQVLKIAVDEIYEVEELNHEEALQLFCLNAFKKTCLEIDYLERSKRVVNYAKGNPLALRVLGSALLGRNEEDWDSALEKLENVQNFEIQNVLRISYDGLNRDEKKIFLDIACFFRGEDRNFAMKILSGCYSSVHYTISTFIDKSLVSVSNNKLEMHDLLQEMGWSIVGEESELENRSRLWNPKDVYCVLTKKKGTKAIEGISLDLSAAREMHLESDAFAGMDHMRILKFYMSNSSIGYKDKVQLPRRGLRSLSDELRYLHWYRFPSKSLPLKFCAENLVVLDLPHSNVEQLWTGEQDLMNLKQIGLSYSKYLTKIPDLSQAKNVESINLEGCKSLVELPSSIQYLHKLEYLNLRLCKSLRRLPSRIDSKLLRILDISHCPNVKHCPEILENVEELHLCRSGLKELPQSVHKVKALEIVWLIGCSNITKFPHVSMNVRELYLSETSIKEVPSSIEFLTGLEILEMISCSKLQRIPSSISKLKSLEILVLSRCSKLENFPEILEPMESLACLYLDYCENLKSLPDSIYNLKSLEHLHLSGTAIQELPSSIEHLNCLKELKLDECKKLVSLPTSIRKVSELRSIYLNHCKNLRALPELPQSLKVVEANGCRAMEAFSSSKKFSFMNLCFTNCFRLDQRARSEIVENSHSTVQFLTSKFGEYKDQVRILFQGSEIPECFHEQTLGTSLSIQLPANWHQYQGIAFCIVFTSEDPSIVCRISRFTCESHFRSNNKENEEKIFNWVCFVDDLHLHEPDQVLLWYDPCIKALKGDGSDKEEDWFSKYSSASFQFYPQRWRKFQKHCNVKKCGVLLL</sequence>
<reference evidence="2" key="1">
    <citation type="journal article" date="2016" name="Nat. Biotechnol.">
        <title>Sequencing wild and cultivated cassava and related species reveals extensive interspecific hybridization and genetic diversity.</title>
        <authorList>
            <person name="Bredeson J.V."/>
            <person name="Lyons J.B."/>
            <person name="Prochnik S.E."/>
            <person name="Wu G.A."/>
            <person name="Ha C.M."/>
            <person name="Edsinger-Gonzales E."/>
            <person name="Grimwood J."/>
            <person name="Schmutz J."/>
            <person name="Rabbi I.Y."/>
            <person name="Egesi C."/>
            <person name="Nauluvula P."/>
            <person name="Lebot V."/>
            <person name="Ndunguru J."/>
            <person name="Mkamilo G."/>
            <person name="Bart R.S."/>
            <person name="Setter T.L."/>
            <person name="Gleadow R.M."/>
            <person name="Kulakow P."/>
            <person name="Ferguson M.E."/>
            <person name="Rounsley S."/>
            <person name="Rokhsar D.S."/>
        </authorList>
    </citation>
    <scope>NUCLEOTIDE SEQUENCE [LARGE SCALE GENOMIC DNA]</scope>
    <source>
        <strain evidence="2">cv. AM560-2</strain>
    </source>
</reference>
<gene>
    <name evidence="1" type="ORF">MANES_02G199900v8</name>
</gene>
<dbReference type="EMBL" id="CM004388">
    <property type="protein sequence ID" value="KAG8660851.1"/>
    <property type="molecule type" value="Genomic_DNA"/>
</dbReference>
<name>A0ACB7ICP5_MANES</name>
<comment type="caution">
    <text evidence="1">The sequence shown here is derived from an EMBL/GenBank/DDBJ whole genome shotgun (WGS) entry which is preliminary data.</text>
</comment>
<evidence type="ECO:0000313" key="1">
    <source>
        <dbReference type="EMBL" id="KAG8660851.1"/>
    </source>
</evidence>